<dbReference type="EMBL" id="CP033896">
    <property type="protein sequence ID" value="AZA14076.1"/>
    <property type="molecule type" value="Genomic_DNA"/>
</dbReference>
<protein>
    <submittedName>
        <fullName evidence="2">Maltokinase</fullName>
        <ecNumber evidence="2">2.7.1.175</ecNumber>
    </submittedName>
</protein>
<evidence type="ECO:0000259" key="1">
    <source>
        <dbReference type="Pfam" id="PF01636"/>
    </source>
</evidence>
<name>A0A3G6J7V8_9CORY</name>
<dbReference type="Pfam" id="PF01636">
    <property type="entry name" value="APH"/>
    <property type="match status" value="1"/>
</dbReference>
<feature type="domain" description="Aminoglycoside phosphotransferase" evidence="1">
    <location>
        <begin position="116"/>
        <end position="338"/>
    </location>
</feature>
<dbReference type="SUPFAM" id="SSF56112">
    <property type="entry name" value="Protein kinase-like (PK-like)"/>
    <property type="match status" value="1"/>
</dbReference>
<dbReference type="Gene3D" id="3.90.1200.10">
    <property type="match status" value="1"/>
</dbReference>
<keyword evidence="3" id="KW-1185">Reference proteome</keyword>
<accession>A0A3G6J7V8</accession>
<evidence type="ECO:0000313" key="3">
    <source>
        <dbReference type="Proteomes" id="UP000269019"/>
    </source>
</evidence>
<dbReference type="RefSeq" id="WP_123929006.1">
    <property type="nucleotide sequence ID" value="NZ_CP033896.1"/>
</dbReference>
<dbReference type="EC" id="2.7.1.175" evidence="2"/>
<reference evidence="2 3" key="1">
    <citation type="submission" date="2018-11" db="EMBL/GenBank/DDBJ databases">
        <authorList>
            <person name="Kleinhagauer T."/>
            <person name="Glaeser S.P."/>
            <person name="Spergser J."/>
            <person name="Ruckert C."/>
            <person name="Kaempfer P."/>
            <person name="Busse H.-J."/>
        </authorList>
    </citation>
    <scope>NUCLEOTIDE SEQUENCE [LARGE SCALE GENOMIC DNA]</scope>
    <source>
        <strain evidence="2 3">200CH</strain>
    </source>
</reference>
<evidence type="ECO:0000313" key="2">
    <source>
        <dbReference type="EMBL" id="AZA14076.1"/>
    </source>
</evidence>
<dbReference type="InterPro" id="IPR011009">
    <property type="entry name" value="Kinase-like_dom_sf"/>
</dbReference>
<dbReference type="GO" id="GO:0016301">
    <property type="term" value="F:kinase activity"/>
    <property type="evidence" value="ECO:0007669"/>
    <property type="project" value="UniProtKB-KW"/>
</dbReference>
<proteinExistence type="predicted"/>
<keyword evidence="2" id="KW-0808">Transferase</keyword>
<dbReference type="Proteomes" id="UP000269019">
    <property type="component" value="Chromosome"/>
</dbReference>
<dbReference type="InterPro" id="IPR002575">
    <property type="entry name" value="Aminoglycoside_PTrfase"/>
</dbReference>
<dbReference type="KEGG" id="ccho:CCHOA_08435"/>
<dbReference type="OrthoDB" id="3787729at2"/>
<gene>
    <name evidence="2" type="primary">mak1</name>
    <name evidence="2" type="ORF">CCHOA_08435</name>
</gene>
<dbReference type="AlphaFoldDB" id="A0A3G6J7V8"/>
<keyword evidence="2" id="KW-0418">Kinase</keyword>
<sequence length="423" mass="45669">MVDDHTLATRIAAQLPAQRFFGAKSATIHTVEITDRQPGPANTQWVFAQVTAGQQQDMYQLLVDDAGRDVLGDAQWLSDNVATAAELLPPGDPVAVPSTTTATPTPLSTLFDDDWTIRPLGAEQSNTSLLLVHPQTGQPVAMVKFFRKLAPGPNPEVELLTALTAGGCRSSAPLLRYASCTIDSQPTVTAVVQTFVPNAQDGWGLAVSASREGASFDREAFELGKATAEIHQVLAAHFPPQDVPVATVIDRLQQRATRLARQAPQLATILPAVLATYAQLRADTVTEQRIHGDLHLGQTLLNDQGWTIIDFEGEPASDVAQRSKPDVALRDVAGMLRSFDYAAHFPQAAGLTSTCDEQFATQFARRCQEQFLAGYGVASSPLLEALVLDKALYEVAYEANNRPDWVDIPLSAVRNIIGTNQQL</sequence>
<organism evidence="2 3">
    <name type="scientific">Corynebacterium choanae</name>
    <dbReference type="NCBI Taxonomy" id="1862358"/>
    <lineage>
        <taxon>Bacteria</taxon>
        <taxon>Bacillati</taxon>
        <taxon>Actinomycetota</taxon>
        <taxon>Actinomycetes</taxon>
        <taxon>Mycobacteriales</taxon>
        <taxon>Corynebacteriaceae</taxon>
        <taxon>Corynebacterium</taxon>
    </lineage>
</organism>